<dbReference type="InterPro" id="IPR003615">
    <property type="entry name" value="HNH_nuc"/>
</dbReference>
<dbReference type="RefSeq" id="XP_025552132.1">
    <property type="nucleotide sequence ID" value="XM_025696943.1"/>
</dbReference>
<dbReference type="Pfam" id="PF13391">
    <property type="entry name" value="HNH_2"/>
    <property type="match status" value="1"/>
</dbReference>
<evidence type="ECO:0000256" key="1">
    <source>
        <dbReference type="SAM" id="MobiDB-lite"/>
    </source>
</evidence>
<feature type="region of interest" description="Disordered" evidence="1">
    <location>
        <begin position="123"/>
        <end position="181"/>
    </location>
</feature>
<dbReference type="GeneID" id="37201232"/>
<reference evidence="3 4" key="1">
    <citation type="submission" date="2018-02" db="EMBL/GenBank/DDBJ databases">
        <title>The genomes of Aspergillus section Nigri reveals drivers in fungal speciation.</title>
        <authorList>
            <consortium name="DOE Joint Genome Institute"/>
            <person name="Vesth T.C."/>
            <person name="Nybo J."/>
            <person name="Theobald S."/>
            <person name="Brandl J."/>
            <person name="Frisvad J.C."/>
            <person name="Nielsen K.F."/>
            <person name="Lyhne E.K."/>
            <person name="Kogle M.E."/>
            <person name="Kuo A."/>
            <person name="Riley R."/>
            <person name="Clum A."/>
            <person name="Nolan M."/>
            <person name="Lipzen A."/>
            <person name="Salamov A."/>
            <person name="Henrissat B."/>
            <person name="Wiebenga A."/>
            <person name="De vries R.P."/>
            <person name="Grigoriev I.V."/>
            <person name="Mortensen U.H."/>
            <person name="Andersen M.R."/>
            <person name="Baker S.E."/>
        </authorList>
    </citation>
    <scope>NUCLEOTIDE SEQUENCE [LARGE SCALE GENOMIC DNA]</scope>
    <source>
        <strain evidence="3 4">CBS 101889</strain>
    </source>
</reference>
<keyword evidence="4" id="KW-1185">Reference proteome</keyword>
<dbReference type="Proteomes" id="UP000248961">
    <property type="component" value="Unassembled WGS sequence"/>
</dbReference>
<gene>
    <name evidence="3" type="ORF">BO97DRAFT_424151</name>
</gene>
<accession>A0A395I1E1</accession>
<sequence>MRWQKVIFSDTLDPTRAVGTVENLICLSSSLHMLWDKGYLVFRPPAERPSPDSKEMTVELFWRGDHQTMGMGAGKSCGSEIKSGDQVMLKTDDPKLRPLPSYDLLELHFVMQQLILLSGVGITSDEDTTGDEDDDGEDANMRIERWRDEIELPSECFEPPWGGMEGTPSESVPLPEARRGK</sequence>
<evidence type="ECO:0000313" key="3">
    <source>
        <dbReference type="EMBL" id="RAL12978.1"/>
    </source>
</evidence>
<feature type="compositionally biased region" description="Basic and acidic residues" evidence="1">
    <location>
        <begin position="139"/>
        <end position="150"/>
    </location>
</feature>
<organism evidence="3 4">
    <name type="scientific">Aspergillus homomorphus (strain CBS 101889)</name>
    <dbReference type="NCBI Taxonomy" id="1450537"/>
    <lineage>
        <taxon>Eukaryota</taxon>
        <taxon>Fungi</taxon>
        <taxon>Dikarya</taxon>
        <taxon>Ascomycota</taxon>
        <taxon>Pezizomycotina</taxon>
        <taxon>Eurotiomycetes</taxon>
        <taxon>Eurotiomycetidae</taxon>
        <taxon>Eurotiales</taxon>
        <taxon>Aspergillaceae</taxon>
        <taxon>Aspergillus</taxon>
        <taxon>Aspergillus subgen. Circumdati</taxon>
    </lineage>
</organism>
<feature type="domain" description="HNH nuclease" evidence="2">
    <location>
        <begin position="17"/>
        <end position="42"/>
    </location>
</feature>
<evidence type="ECO:0000313" key="4">
    <source>
        <dbReference type="Proteomes" id="UP000248961"/>
    </source>
</evidence>
<feature type="compositionally biased region" description="Acidic residues" evidence="1">
    <location>
        <begin position="124"/>
        <end position="138"/>
    </location>
</feature>
<dbReference type="EMBL" id="KZ824281">
    <property type="protein sequence ID" value="RAL12978.1"/>
    <property type="molecule type" value="Genomic_DNA"/>
</dbReference>
<proteinExistence type="predicted"/>
<evidence type="ECO:0000259" key="2">
    <source>
        <dbReference type="Pfam" id="PF13391"/>
    </source>
</evidence>
<dbReference type="OrthoDB" id="5416097at2759"/>
<dbReference type="VEuPathDB" id="FungiDB:BO97DRAFT_424151"/>
<protein>
    <recommendedName>
        <fullName evidence="2">HNH nuclease domain-containing protein</fullName>
    </recommendedName>
</protein>
<dbReference type="AlphaFoldDB" id="A0A395I1E1"/>
<name>A0A395I1E1_ASPHC</name>